<dbReference type="AlphaFoldDB" id="A0A1M4Y2G9"/>
<gene>
    <name evidence="3" type="ORF">SAMN05444392_1063</name>
</gene>
<sequence length="399" mass="46216">MLFLKLHRFAKRFLVAQFLYRFASAFSKIFISIFLWRMEQSLKLLALFFIYQAIGVLFSYPVCGWFARKTSPLLSFRFGVGLYAGSYGLLLYFQQQALSIYVLIALLMGIAESFWSVGTHVVTMNRVAHTLRDRFSHIENLLNSLSGMIAPFIAGLLIVQFSGFFGYFIVFACSVCLFIASIISSFWIPNEWKGTRSYLREVIRHRSKAWYFLLTATFFWGAVDGLMKSFLLTMAIYFIVHSESWVGTFTFLMSSTTVFASFYYAKKIVPENRRFYYLLAAWFLLIVTVLLTIEPTFSVLISFVIILGLVSPALEIPMQTVMYDVIEHECDQEDKWLDFIVIREVPLGLGRVGGLILFIWANQWIEKNHFLFITLIAVSLCYLLNVVFIRTDKRKFPLQ</sequence>
<feature type="transmembrane region" description="Helical" evidence="2">
    <location>
        <begin position="99"/>
        <end position="121"/>
    </location>
</feature>
<dbReference type="InterPro" id="IPR011701">
    <property type="entry name" value="MFS"/>
</dbReference>
<feature type="transmembrane region" description="Helical" evidence="2">
    <location>
        <begin position="245"/>
        <end position="263"/>
    </location>
</feature>
<dbReference type="InterPro" id="IPR036259">
    <property type="entry name" value="MFS_trans_sf"/>
</dbReference>
<evidence type="ECO:0000313" key="4">
    <source>
        <dbReference type="Proteomes" id="UP000184476"/>
    </source>
</evidence>
<keyword evidence="2" id="KW-1133">Transmembrane helix</keyword>
<dbReference type="GO" id="GO:0005886">
    <property type="term" value="C:plasma membrane"/>
    <property type="evidence" value="ECO:0007669"/>
    <property type="project" value="UniProtKB-SubCell"/>
</dbReference>
<feature type="transmembrane region" description="Helical" evidence="2">
    <location>
        <begin position="141"/>
        <end position="159"/>
    </location>
</feature>
<feature type="transmembrane region" description="Helical" evidence="2">
    <location>
        <begin position="209"/>
        <end position="239"/>
    </location>
</feature>
<evidence type="ECO:0000313" key="3">
    <source>
        <dbReference type="EMBL" id="SHF00027.1"/>
    </source>
</evidence>
<dbReference type="Gene3D" id="1.20.1250.20">
    <property type="entry name" value="MFS general substrate transporter like domains"/>
    <property type="match status" value="1"/>
</dbReference>
<organism evidence="3 4">
    <name type="scientific">Seinonella peptonophila</name>
    <dbReference type="NCBI Taxonomy" id="112248"/>
    <lineage>
        <taxon>Bacteria</taxon>
        <taxon>Bacillati</taxon>
        <taxon>Bacillota</taxon>
        <taxon>Bacilli</taxon>
        <taxon>Bacillales</taxon>
        <taxon>Thermoactinomycetaceae</taxon>
        <taxon>Seinonella</taxon>
    </lineage>
</organism>
<feature type="transmembrane region" description="Helical" evidence="2">
    <location>
        <begin position="18"/>
        <end position="38"/>
    </location>
</feature>
<dbReference type="InterPro" id="IPR052528">
    <property type="entry name" value="Sugar_transport-like"/>
</dbReference>
<dbReference type="RefSeq" id="WP_073154857.1">
    <property type="nucleotide sequence ID" value="NZ_FQVL01000006.1"/>
</dbReference>
<keyword evidence="4" id="KW-1185">Reference proteome</keyword>
<dbReference type="PANTHER" id="PTHR23526">
    <property type="entry name" value="INTEGRAL MEMBRANE TRANSPORT PROTEIN-RELATED"/>
    <property type="match status" value="1"/>
</dbReference>
<comment type="subcellular location">
    <subcellularLocation>
        <location evidence="1">Cell membrane</location>
        <topology evidence="1">Multi-pass membrane protein</topology>
    </subcellularLocation>
</comment>
<accession>A0A1M4Y2G9</accession>
<dbReference type="Pfam" id="PF07690">
    <property type="entry name" value="MFS_1"/>
    <property type="match status" value="1"/>
</dbReference>
<feature type="transmembrane region" description="Helical" evidence="2">
    <location>
        <begin position="370"/>
        <end position="389"/>
    </location>
</feature>
<dbReference type="PANTHER" id="PTHR23526:SF2">
    <property type="entry name" value="MAJOR FACILITATOR SUPERFAMILY (MFS) PROFILE DOMAIN-CONTAINING PROTEIN"/>
    <property type="match status" value="1"/>
</dbReference>
<dbReference type="EMBL" id="FQVL01000006">
    <property type="protein sequence ID" value="SHF00027.1"/>
    <property type="molecule type" value="Genomic_DNA"/>
</dbReference>
<name>A0A1M4Y2G9_9BACL</name>
<feature type="transmembrane region" description="Helical" evidence="2">
    <location>
        <begin position="74"/>
        <end position="93"/>
    </location>
</feature>
<reference evidence="3 4" key="1">
    <citation type="submission" date="2016-11" db="EMBL/GenBank/DDBJ databases">
        <authorList>
            <person name="Jaros S."/>
            <person name="Januszkiewicz K."/>
            <person name="Wedrychowicz H."/>
        </authorList>
    </citation>
    <scope>NUCLEOTIDE SEQUENCE [LARGE SCALE GENOMIC DNA]</scope>
    <source>
        <strain evidence="3 4">DSM 44666</strain>
    </source>
</reference>
<keyword evidence="2" id="KW-0812">Transmembrane</keyword>
<dbReference type="Proteomes" id="UP000184476">
    <property type="component" value="Unassembled WGS sequence"/>
</dbReference>
<feature type="transmembrane region" description="Helical" evidence="2">
    <location>
        <begin position="299"/>
        <end position="316"/>
    </location>
</feature>
<keyword evidence="2" id="KW-0472">Membrane</keyword>
<protein>
    <recommendedName>
        <fullName evidence="5">Major Facilitator Superfamily protein</fullName>
    </recommendedName>
</protein>
<feature type="transmembrane region" description="Helical" evidence="2">
    <location>
        <begin position="345"/>
        <end position="364"/>
    </location>
</feature>
<evidence type="ECO:0000256" key="1">
    <source>
        <dbReference type="ARBA" id="ARBA00004651"/>
    </source>
</evidence>
<evidence type="ECO:0000256" key="2">
    <source>
        <dbReference type="SAM" id="Phobius"/>
    </source>
</evidence>
<dbReference type="SUPFAM" id="SSF103473">
    <property type="entry name" value="MFS general substrate transporter"/>
    <property type="match status" value="1"/>
</dbReference>
<dbReference type="STRING" id="112248.SAMN05444392_1063"/>
<proteinExistence type="predicted"/>
<evidence type="ECO:0008006" key="5">
    <source>
        <dbReference type="Google" id="ProtNLM"/>
    </source>
</evidence>
<feature type="transmembrane region" description="Helical" evidence="2">
    <location>
        <begin position="275"/>
        <end position="293"/>
    </location>
</feature>
<dbReference type="GO" id="GO:0022857">
    <property type="term" value="F:transmembrane transporter activity"/>
    <property type="evidence" value="ECO:0007669"/>
    <property type="project" value="InterPro"/>
</dbReference>
<feature type="transmembrane region" description="Helical" evidence="2">
    <location>
        <begin position="44"/>
        <end position="67"/>
    </location>
</feature>
<feature type="transmembrane region" description="Helical" evidence="2">
    <location>
        <begin position="165"/>
        <end position="188"/>
    </location>
</feature>